<dbReference type="RefSeq" id="WP_172990152.1">
    <property type="nucleotide sequence ID" value="NZ_CP054038.1"/>
</dbReference>
<keyword evidence="1" id="KW-0812">Transmembrane</keyword>
<proteinExistence type="predicted"/>
<keyword evidence="1" id="KW-1133">Transmembrane helix</keyword>
<protein>
    <submittedName>
        <fullName evidence="2">Uncharacterized protein</fullName>
    </submittedName>
</protein>
<dbReference type="Proteomes" id="UP000502498">
    <property type="component" value="Chromosome"/>
</dbReference>
<organism evidence="2 3">
    <name type="scientific">Microbacterium hominis</name>
    <dbReference type="NCBI Taxonomy" id="162426"/>
    <lineage>
        <taxon>Bacteria</taxon>
        <taxon>Bacillati</taxon>
        <taxon>Actinomycetota</taxon>
        <taxon>Actinomycetes</taxon>
        <taxon>Micrococcales</taxon>
        <taxon>Microbacteriaceae</taxon>
        <taxon>Microbacterium</taxon>
    </lineage>
</organism>
<feature type="transmembrane region" description="Helical" evidence="1">
    <location>
        <begin position="63"/>
        <end position="86"/>
    </location>
</feature>
<reference evidence="2 3" key="1">
    <citation type="submission" date="2020-05" db="EMBL/GenBank/DDBJ databases">
        <title>Strain PA2F3 complete genome.</title>
        <authorList>
            <person name="Kim Y.-S."/>
            <person name="Kim S.-J."/>
            <person name="Jung H.-k."/>
            <person name="Kim S.-E."/>
            <person name="Kim K.-H."/>
        </authorList>
    </citation>
    <scope>NUCLEOTIDE SEQUENCE [LARGE SCALE GENOMIC DNA]</scope>
    <source>
        <strain evidence="2 3">PA2F3</strain>
    </source>
</reference>
<name>A0A7D4PMP4_9MICO</name>
<accession>A0A7D4PMP4</accession>
<sequence length="271" mass="27718">MRPATRAALRTGTVVAGVLVIVATILLCGGAFLVVVLGVGTGYGPPSTAAGWIDAVTRSAHTLLHTSATLAVALIIACAITVLAAFLRSTPWIVVGGVCGILLGLTQLGVAAANSEMDALASRAREAVGSATTAEPLPRAEPEPKALTVPEARAELARMVDATLEAAQGPVVSDTGAPIDPDDVEIRSTACGETGARLGATLTLRTSDNSASLARILAVWDRAGYLPDRAMQEDIRYSTTLPLERMSIRDTTTIDGLLRIGIASACAVAPG</sequence>
<dbReference type="EMBL" id="CP054038">
    <property type="protein sequence ID" value="QKJ19715.1"/>
    <property type="molecule type" value="Genomic_DNA"/>
</dbReference>
<feature type="transmembrane region" description="Helical" evidence="1">
    <location>
        <begin position="93"/>
        <end position="113"/>
    </location>
</feature>
<dbReference type="AlphaFoldDB" id="A0A7D4PMP4"/>
<evidence type="ECO:0000256" key="1">
    <source>
        <dbReference type="SAM" id="Phobius"/>
    </source>
</evidence>
<gene>
    <name evidence="2" type="ORF">HQM25_10290</name>
</gene>
<feature type="transmembrane region" description="Helical" evidence="1">
    <location>
        <begin position="12"/>
        <end position="43"/>
    </location>
</feature>
<keyword evidence="1" id="KW-0472">Membrane</keyword>
<evidence type="ECO:0000313" key="3">
    <source>
        <dbReference type="Proteomes" id="UP000502498"/>
    </source>
</evidence>
<evidence type="ECO:0000313" key="2">
    <source>
        <dbReference type="EMBL" id="QKJ19715.1"/>
    </source>
</evidence>